<keyword evidence="2" id="KW-0732">Signal</keyword>
<proteinExistence type="predicted"/>
<feature type="compositionally biased region" description="Polar residues" evidence="1">
    <location>
        <begin position="28"/>
        <end position="38"/>
    </location>
</feature>
<evidence type="ECO:0000259" key="3">
    <source>
        <dbReference type="Pfam" id="PF10646"/>
    </source>
</evidence>
<gene>
    <name evidence="4" type="ORF">EI981_10720</name>
</gene>
<feature type="signal peptide" evidence="2">
    <location>
        <begin position="1"/>
        <end position="21"/>
    </location>
</feature>
<dbReference type="OrthoDB" id="1954033at2"/>
<evidence type="ECO:0000256" key="1">
    <source>
        <dbReference type="SAM" id="MobiDB-lite"/>
    </source>
</evidence>
<dbReference type="InterPro" id="IPR019606">
    <property type="entry name" value="GerMN"/>
</dbReference>
<dbReference type="EMBL" id="CP034346">
    <property type="protein sequence ID" value="AZS14885.1"/>
    <property type="molecule type" value="Genomic_DNA"/>
</dbReference>
<evidence type="ECO:0000313" key="5">
    <source>
        <dbReference type="Proteomes" id="UP000270678"/>
    </source>
</evidence>
<dbReference type="Proteomes" id="UP000270678">
    <property type="component" value="Chromosome"/>
</dbReference>
<dbReference type="Pfam" id="PF10646">
    <property type="entry name" value="Germane"/>
    <property type="match status" value="1"/>
</dbReference>
<keyword evidence="5" id="KW-1185">Reference proteome</keyword>
<accession>A0A3Q9I8G3</accession>
<feature type="compositionally biased region" description="Gly residues" evidence="1">
    <location>
        <begin position="48"/>
        <end position="60"/>
    </location>
</feature>
<evidence type="ECO:0000313" key="4">
    <source>
        <dbReference type="EMBL" id="AZS14885.1"/>
    </source>
</evidence>
<feature type="chain" id="PRO_5038873664" description="GerMN domain-containing protein" evidence="2">
    <location>
        <begin position="22"/>
        <end position="199"/>
    </location>
</feature>
<dbReference type="PROSITE" id="PS51257">
    <property type="entry name" value="PROKAR_LIPOPROTEIN"/>
    <property type="match status" value="1"/>
</dbReference>
<feature type="domain" description="GerMN" evidence="3">
    <location>
        <begin position="78"/>
        <end position="185"/>
    </location>
</feature>
<feature type="region of interest" description="Disordered" evidence="1">
    <location>
        <begin position="23"/>
        <end position="69"/>
    </location>
</feature>
<sequence>MKKLWLSGLLAILIIAAVGCGQKPEASPQGNDSSSSIQDPVAASPDSNGGGDNAGQGQNGQSGITDPGTSEQLQADITVYFTDNDIMDLKPVERAITYTDANDKYETAFKALQMADEGLISLWDKVELNALDFSKGQLVIDITLPPEARLGAGGESLAIEALKKTMFQFDEVDSIEVTVDGEQLESLMGHVDLDHPIAR</sequence>
<dbReference type="RefSeq" id="WP_126997959.1">
    <property type="nucleotide sequence ID" value="NZ_CP034346.1"/>
</dbReference>
<dbReference type="AlphaFoldDB" id="A0A3Q9I8G3"/>
<protein>
    <recommendedName>
        <fullName evidence="3">GerMN domain-containing protein</fullName>
    </recommendedName>
</protein>
<evidence type="ECO:0000256" key="2">
    <source>
        <dbReference type="SAM" id="SignalP"/>
    </source>
</evidence>
<organism evidence="4 5">
    <name type="scientific">Paenibacillus lutimineralis</name>
    <dbReference type="NCBI Taxonomy" id="2707005"/>
    <lineage>
        <taxon>Bacteria</taxon>
        <taxon>Bacillati</taxon>
        <taxon>Bacillota</taxon>
        <taxon>Bacilli</taxon>
        <taxon>Bacillales</taxon>
        <taxon>Paenibacillaceae</taxon>
        <taxon>Paenibacillus</taxon>
    </lineage>
</organism>
<dbReference type="KEGG" id="plut:EI981_10720"/>
<name>A0A3Q9I8G3_9BACL</name>
<reference evidence="5" key="1">
    <citation type="submission" date="2018-12" db="EMBL/GenBank/DDBJ databases">
        <title>Complete genome sequence of Paenibacillus sp. MBLB1234.</title>
        <authorList>
            <person name="Nam Y.-D."/>
            <person name="Kang J."/>
            <person name="Chung W.-H."/>
            <person name="Park Y.S."/>
        </authorList>
    </citation>
    <scope>NUCLEOTIDE SEQUENCE [LARGE SCALE GENOMIC DNA]</scope>
    <source>
        <strain evidence="5">MBLB1234</strain>
    </source>
</reference>